<dbReference type="AlphaFoldDB" id="A0A739C0B9"/>
<gene>
    <name evidence="1" type="ORF">G4Y52_000990</name>
</gene>
<dbReference type="EMBL" id="DAATNN010000004">
    <property type="protein sequence ID" value="HAE9261338.1"/>
    <property type="molecule type" value="Genomic_DNA"/>
</dbReference>
<accession>A0A739C0B9</accession>
<reference evidence="1" key="2">
    <citation type="submission" date="2018-07" db="EMBL/GenBank/DDBJ databases">
        <authorList>
            <consortium name="NCBI Pathogen Detection Project"/>
        </authorList>
    </citation>
    <scope>NUCLEOTIDE SEQUENCE</scope>
    <source>
        <strain evidence="1">13-3002</strain>
    </source>
</reference>
<comment type="caution">
    <text evidence="1">The sequence shown here is derived from an EMBL/GenBank/DDBJ whole genome shotgun (WGS) entry which is preliminary data.</text>
</comment>
<sequence>MSLLQSFETFMGFGDTAGQAGEAINGVVNAIPSVEEMQGGVGAAVSNEPVGVSAGASVPGASHHKPWSGKALEPIMAKLVAASIITKRTPTAPLGGAGHGVQVNTSGYDSILKGAEKIGNNDPLQGLSGFKNLL</sequence>
<proteinExistence type="predicted"/>
<protein>
    <submittedName>
        <fullName evidence="1">Uncharacterized protein</fullName>
    </submittedName>
</protein>
<name>A0A739C0B9_SALER</name>
<reference evidence="1" key="1">
    <citation type="journal article" date="2018" name="Genome Biol.">
        <title>SKESA: strategic k-mer extension for scrupulous assemblies.</title>
        <authorList>
            <person name="Souvorov A."/>
            <person name="Agarwala R."/>
            <person name="Lipman D.J."/>
        </authorList>
    </citation>
    <scope>NUCLEOTIDE SEQUENCE</scope>
    <source>
        <strain evidence="1">13-3002</strain>
    </source>
</reference>
<organism evidence="1">
    <name type="scientific">Salmonella enterica subsp. arizonae serovar 48:z4,z24:-</name>
    <dbReference type="NCBI Taxonomy" id="1967584"/>
    <lineage>
        <taxon>Bacteria</taxon>
        <taxon>Pseudomonadati</taxon>
        <taxon>Pseudomonadota</taxon>
        <taxon>Gammaproteobacteria</taxon>
        <taxon>Enterobacterales</taxon>
        <taxon>Enterobacteriaceae</taxon>
        <taxon>Salmonella</taxon>
    </lineage>
</organism>
<evidence type="ECO:0000313" key="1">
    <source>
        <dbReference type="EMBL" id="HAE9261338.1"/>
    </source>
</evidence>